<dbReference type="PANTHER" id="PTHR21505">
    <property type="entry name" value="MADF DOMAIN-CONTAINING PROTEIN-RELATED"/>
    <property type="match status" value="1"/>
</dbReference>
<evidence type="ECO:0000313" key="4">
    <source>
        <dbReference type="Proteomes" id="UP000001292"/>
    </source>
</evidence>
<dbReference type="SMART" id="SM00595">
    <property type="entry name" value="MADF"/>
    <property type="match status" value="1"/>
</dbReference>
<dbReference type="AlphaFoldDB" id="B4IIB5"/>
<dbReference type="Pfam" id="PF10545">
    <property type="entry name" value="MADF_DNA_bdg"/>
    <property type="match status" value="1"/>
</dbReference>
<dbReference type="EMBL" id="CH480842">
    <property type="protein sequence ID" value="EDW49659.1"/>
    <property type="molecule type" value="Genomic_DNA"/>
</dbReference>
<organism evidence="4">
    <name type="scientific">Drosophila sechellia</name>
    <name type="common">Fruit fly</name>
    <dbReference type="NCBI Taxonomy" id="7238"/>
    <lineage>
        <taxon>Eukaryota</taxon>
        <taxon>Metazoa</taxon>
        <taxon>Ecdysozoa</taxon>
        <taxon>Arthropoda</taxon>
        <taxon>Hexapoda</taxon>
        <taxon>Insecta</taxon>
        <taxon>Pterygota</taxon>
        <taxon>Neoptera</taxon>
        <taxon>Endopterygota</taxon>
        <taxon>Diptera</taxon>
        <taxon>Brachycera</taxon>
        <taxon>Muscomorpha</taxon>
        <taxon>Ephydroidea</taxon>
        <taxon>Drosophilidae</taxon>
        <taxon>Drosophila</taxon>
        <taxon>Sophophora</taxon>
    </lineage>
</organism>
<dbReference type="PROSITE" id="PS51029">
    <property type="entry name" value="MADF"/>
    <property type="match status" value="1"/>
</dbReference>
<keyword evidence="4" id="KW-1185">Reference proteome</keyword>
<protein>
    <submittedName>
        <fullName evidence="3">GM23117</fullName>
    </submittedName>
</protein>
<dbReference type="HOGENOM" id="CLU_046601_1_0_1"/>
<proteinExistence type="predicted"/>
<dbReference type="InterPro" id="IPR006578">
    <property type="entry name" value="MADF-dom"/>
</dbReference>
<dbReference type="Proteomes" id="UP000001292">
    <property type="component" value="Unassembled WGS sequence"/>
</dbReference>
<gene>
    <name evidence="3" type="primary">Dsec\GM23117</name>
    <name evidence="3" type="ORF">Dsec_GM23117</name>
</gene>
<feature type="region of interest" description="Disordered" evidence="1">
    <location>
        <begin position="182"/>
        <end position="201"/>
    </location>
</feature>
<dbReference type="PhylomeDB" id="B4IIB5"/>
<dbReference type="PANTHER" id="PTHR21505:SF8">
    <property type="entry name" value="DPT-YFP REPRESSOR BY OVEREXPRESSION, ISOFORM D-RELATED"/>
    <property type="match status" value="1"/>
</dbReference>
<reference evidence="3 4" key="1">
    <citation type="journal article" date="2007" name="Nature">
        <title>Evolution of genes and genomes on the Drosophila phylogeny.</title>
        <authorList>
            <consortium name="Drosophila 12 Genomes Consortium"/>
            <person name="Clark A.G."/>
            <person name="Eisen M.B."/>
            <person name="Smith D.R."/>
            <person name="Bergman C.M."/>
            <person name="Oliver B."/>
            <person name="Markow T.A."/>
            <person name="Kaufman T.C."/>
            <person name="Kellis M."/>
            <person name="Gelbart W."/>
            <person name="Iyer V.N."/>
            <person name="Pollard D.A."/>
            <person name="Sackton T.B."/>
            <person name="Larracuente A.M."/>
            <person name="Singh N.D."/>
            <person name="Abad J.P."/>
            <person name="Abt D.N."/>
            <person name="Adryan B."/>
            <person name="Aguade M."/>
            <person name="Akashi H."/>
            <person name="Anderson W.W."/>
            <person name="Aquadro C.F."/>
            <person name="Ardell D.H."/>
            <person name="Arguello R."/>
            <person name="Artieri C.G."/>
            <person name="Barbash D.A."/>
            <person name="Barker D."/>
            <person name="Barsanti P."/>
            <person name="Batterham P."/>
            <person name="Batzoglou S."/>
            <person name="Begun D."/>
            <person name="Bhutkar A."/>
            <person name="Blanco E."/>
            <person name="Bosak S.A."/>
            <person name="Bradley R.K."/>
            <person name="Brand A.D."/>
            <person name="Brent M.R."/>
            <person name="Brooks A.N."/>
            <person name="Brown R.H."/>
            <person name="Butlin R.K."/>
            <person name="Caggese C."/>
            <person name="Calvi B.R."/>
            <person name="Bernardo de Carvalho A."/>
            <person name="Caspi A."/>
            <person name="Castrezana S."/>
            <person name="Celniker S.E."/>
            <person name="Chang J.L."/>
            <person name="Chapple C."/>
            <person name="Chatterji S."/>
            <person name="Chinwalla A."/>
            <person name="Civetta A."/>
            <person name="Clifton S.W."/>
            <person name="Comeron J.M."/>
            <person name="Costello J.C."/>
            <person name="Coyne J.A."/>
            <person name="Daub J."/>
            <person name="David R.G."/>
            <person name="Delcher A.L."/>
            <person name="Delehaunty K."/>
            <person name="Do C.B."/>
            <person name="Ebling H."/>
            <person name="Edwards K."/>
            <person name="Eickbush T."/>
            <person name="Evans J.D."/>
            <person name="Filipski A."/>
            <person name="Findeiss S."/>
            <person name="Freyhult E."/>
            <person name="Fulton L."/>
            <person name="Fulton R."/>
            <person name="Garcia A.C."/>
            <person name="Gardiner A."/>
            <person name="Garfield D.A."/>
            <person name="Garvin B.E."/>
            <person name="Gibson G."/>
            <person name="Gilbert D."/>
            <person name="Gnerre S."/>
            <person name="Godfrey J."/>
            <person name="Good R."/>
            <person name="Gotea V."/>
            <person name="Gravely B."/>
            <person name="Greenberg A.J."/>
            <person name="Griffiths-Jones S."/>
            <person name="Gross S."/>
            <person name="Guigo R."/>
            <person name="Gustafson E.A."/>
            <person name="Haerty W."/>
            <person name="Hahn M.W."/>
            <person name="Halligan D.L."/>
            <person name="Halpern A.L."/>
            <person name="Halter G.M."/>
            <person name="Han M.V."/>
            <person name="Heger A."/>
            <person name="Hillier L."/>
            <person name="Hinrichs A.S."/>
            <person name="Holmes I."/>
            <person name="Hoskins R.A."/>
            <person name="Hubisz M.J."/>
            <person name="Hultmark D."/>
            <person name="Huntley M.A."/>
            <person name="Jaffe D.B."/>
            <person name="Jagadeeshan S."/>
            <person name="Jeck W.R."/>
            <person name="Johnson J."/>
            <person name="Jones C.D."/>
            <person name="Jordan W.C."/>
            <person name="Karpen G.H."/>
            <person name="Kataoka E."/>
            <person name="Keightley P.D."/>
            <person name="Kheradpour P."/>
            <person name="Kirkness E.F."/>
            <person name="Koerich L.B."/>
            <person name="Kristiansen K."/>
            <person name="Kudrna D."/>
            <person name="Kulathinal R.J."/>
            <person name="Kumar S."/>
            <person name="Kwok R."/>
            <person name="Lander E."/>
            <person name="Langley C.H."/>
            <person name="Lapoint R."/>
            <person name="Lazzaro B.P."/>
            <person name="Lee S.J."/>
            <person name="Levesque L."/>
            <person name="Li R."/>
            <person name="Lin C.F."/>
            <person name="Lin M.F."/>
            <person name="Lindblad-Toh K."/>
            <person name="Llopart A."/>
            <person name="Long M."/>
            <person name="Low L."/>
            <person name="Lozovsky E."/>
            <person name="Lu J."/>
            <person name="Luo M."/>
            <person name="Machado C.A."/>
            <person name="Makalowski W."/>
            <person name="Marzo M."/>
            <person name="Matsuda M."/>
            <person name="Matzkin L."/>
            <person name="McAllister B."/>
            <person name="McBride C.S."/>
            <person name="McKernan B."/>
            <person name="McKernan K."/>
            <person name="Mendez-Lago M."/>
            <person name="Minx P."/>
            <person name="Mollenhauer M.U."/>
            <person name="Montooth K."/>
            <person name="Mount S.M."/>
            <person name="Mu X."/>
            <person name="Myers E."/>
            <person name="Negre B."/>
            <person name="Newfeld S."/>
            <person name="Nielsen R."/>
            <person name="Noor M.A."/>
            <person name="O'Grady P."/>
            <person name="Pachter L."/>
            <person name="Papaceit M."/>
            <person name="Parisi M.J."/>
            <person name="Parisi M."/>
            <person name="Parts L."/>
            <person name="Pedersen J.S."/>
            <person name="Pesole G."/>
            <person name="Phillippy A.M."/>
            <person name="Ponting C.P."/>
            <person name="Pop M."/>
            <person name="Porcelli D."/>
            <person name="Powell J.R."/>
            <person name="Prohaska S."/>
            <person name="Pruitt K."/>
            <person name="Puig M."/>
            <person name="Quesneville H."/>
            <person name="Ram K.R."/>
            <person name="Rand D."/>
            <person name="Rasmussen M.D."/>
            <person name="Reed L.K."/>
            <person name="Reenan R."/>
            <person name="Reily A."/>
            <person name="Remington K.A."/>
            <person name="Rieger T.T."/>
            <person name="Ritchie M.G."/>
            <person name="Robin C."/>
            <person name="Rogers Y.H."/>
            <person name="Rohde C."/>
            <person name="Rozas J."/>
            <person name="Rubenfield M.J."/>
            <person name="Ruiz A."/>
            <person name="Russo S."/>
            <person name="Salzberg S.L."/>
            <person name="Sanchez-Gracia A."/>
            <person name="Saranga D.J."/>
            <person name="Sato H."/>
            <person name="Schaeffer S.W."/>
            <person name="Schatz M.C."/>
            <person name="Schlenke T."/>
            <person name="Schwartz R."/>
            <person name="Segarra C."/>
            <person name="Singh R.S."/>
            <person name="Sirot L."/>
            <person name="Sirota M."/>
            <person name="Sisneros N.B."/>
            <person name="Smith C.D."/>
            <person name="Smith T.F."/>
            <person name="Spieth J."/>
            <person name="Stage D.E."/>
            <person name="Stark A."/>
            <person name="Stephan W."/>
            <person name="Strausberg R.L."/>
            <person name="Strempel S."/>
            <person name="Sturgill D."/>
            <person name="Sutton G."/>
            <person name="Sutton G.G."/>
            <person name="Tao W."/>
            <person name="Teichmann S."/>
            <person name="Tobari Y.N."/>
            <person name="Tomimura Y."/>
            <person name="Tsolas J.M."/>
            <person name="Valente V.L."/>
            <person name="Venter E."/>
            <person name="Venter J.C."/>
            <person name="Vicario S."/>
            <person name="Vieira F.G."/>
            <person name="Vilella A.J."/>
            <person name="Villasante A."/>
            <person name="Walenz B."/>
            <person name="Wang J."/>
            <person name="Wasserman M."/>
            <person name="Watts T."/>
            <person name="Wilson D."/>
            <person name="Wilson R.K."/>
            <person name="Wing R.A."/>
            <person name="Wolfner M.F."/>
            <person name="Wong A."/>
            <person name="Wong G.K."/>
            <person name="Wu C.I."/>
            <person name="Wu G."/>
            <person name="Yamamoto D."/>
            <person name="Yang H.P."/>
            <person name="Yang S.P."/>
            <person name="Yorke J.A."/>
            <person name="Yoshida K."/>
            <person name="Zdobnov E."/>
            <person name="Zhang P."/>
            <person name="Zhang Y."/>
            <person name="Zimin A.V."/>
            <person name="Baldwin J."/>
            <person name="Abdouelleil A."/>
            <person name="Abdulkadir J."/>
            <person name="Abebe A."/>
            <person name="Abera B."/>
            <person name="Abreu J."/>
            <person name="Acer S.C."/>
            <person name="Aftuck L."/>
            <person name="Alexander A."/>
            <person name="An P."/>
            <person name="Anderson E."/>
            <person name="Anderson S."/>
            <person name="Arachi H."/>
            <person name="Azer M."/>
            <person name="Bachantsang P."/>
            <person name="Barry A."/>
            <person name="Bayul T."/>
            <person name="Berlin A."/>
            <person name="Bessette D."/>
            <person name="Bloom T."/>
            <person name="Blye J."/>
            <person name="Boguslavskiy L."/>
            <person name="Bonnet C."/>
            <person name="Boukhgalter B."/>
            <person name="Bourzgui I."/>
            <person name="Brown A."/>
            <person name="Cahill P."/>
            <person name="Channer S."/>
            <person name="Cheshatsang Y."/>
            <person name="Chuda L."/>
            <person name="Citroen M."/>
            <person name="Collymore A."/>
            <person name="Cooke P."/>
            <person name="Costello M."/>
            <person name="D'Aco K."/>
            <person name="Daza R."/>
            <person name="De Haan G."/>
            <person name="DeGray S."/>
            <person name="DeMaso C."/>
            <person name="Dhargay N."/>
            <person name="Dooley K."/>
            <person name="Dooley E."/>
            <person name="Doricent M."/>
            <person name="Dorje P."/>
            <person name="Dorjee K."/>
            <person name="Dupes A."/>
            <person name="Elong R."/>
            <person name="Falk J."/>
            <person name="Farina A."/>
            <person name="Faro S."/>
            <person name="Ferguson D."/>
            <person name="Fisher S."/>
            <person name="Foley C.D."/>
            <person name="Franke A."/>
            <person name="Friedrich D."/>
            <person name="Gadbois L."/>
            <person name="Gearin G."/>
            <person name="Gearin C.R."/>
            <person name="Giannoukos G."/>
            <person name="Goode T."/>
            <person name="Graham J."/>
            <person name="Grandbois E."/>
            <person name="Grewal S."/>
            <person name="Gyaltsen K."/>
            <person name="Hafez N."/>
            <person name="Hagos B."/>
            <person name="Hall J."/>
            <person name="Henson C."/>
            <person name="Hollinger A."/>
            <person name="Honan T."/>
            <person name="Huard M.D."/>
            <person name="Hughes L."/>
            <person name="Hurhula B."/>
            <person name="Husby M.E."/>
            <person name="Kamat A."/>
            <person name="Kanga B."/>
            <person name="Kashin S."/>
            <person name="Khazanovich D."/>
            <person name="Kisner P."/>
            <person name="Lance K."/>
            <person name="Lara M."/>
            <person name="Lee W."/>
            <person name="Lennon N."/>
            <person name="Letendre F."/>
            <person name="LeVine R."/>
            <person name="Lipovsky A."/>
            <person name="Liu X."/>
            <person name="Liu J."/>
            <person name="Liu S."/>
            <person name="Lokyitsang T."/>
            <person name="Lokyitsang Y."/>
            <person name="Lubonja R."/>
            <person name="Lui A."/>
            <person name="MacDonald P."/>
            <person name="Magnisalis V."/>
            <person name="Maru K."/>
            <person name="Matthews C."/>
            <person name="McCusker W."/>
            <person name="McDonough S."/>
            <person name="Mehta T."/>
            <person name="Meldrim J."/>
            <person name="Meneus L."/>
            <person name="Mihai O."/>
            <person name="Mihalev A."/>
            <person name="Mihova T."/>
            <person name="Mittelman R."/>
            <person name="Mlenga V."/>
            <person name="Montmayeur A."/>
            <person name="Mulrain L."/>
            <person name="Navidi A."/>
            <person name="Naylor J."/>
            <person name="Negash T."/>
            <person name="Nguyen T."/>
            <person name="Nguyen N."/>
            <person name="Nicol R."/>
            <person name="Norbu C."/>
            <person name="Norbu N."/>
            <person name="Novod N."/>
            <person name="O'Neill B."/>
            <person name="Osman S."/>
            <person name="Markiewicz E."/>
            <person name="Oyono O.L."/>
            <person name="Patti C."/>
            <person name="Phunkhang P."/>
            <person name="Pierre F."/>
            <person name="Priest M."/>
            <person name="Raghuraman S."/>
            <person name="Rege F."/>
            <person name="Reyes R."/>
            <person name="Rise C."/>
            <person name="Rogov P."/>
            <person name="Ross K."/>
            <person name="Ryan E."/>
            <person name="Settipalli S."/>
            <person name="Shea T."/>
            <person name="Sherpa N."/>
            <person name="Shi L."/>
            <person name="Shih D."/>
            <person name="Sparrow T."/>
            <person name="Spaulding J."/>
            <person name="Stalker J."/>
            <person name="Stange-Thomann N."/>
            <person name="Stavropoulos S."/>
            <person name="Stone C."/>
            <person name="Strader C."/>
            <person name="Tesfaye S."/>
            <person name="Thomson T."/>
            <person name="Thoulutsang Y."/>
            <person name="Thoulutsang D."/>
            <person name="Topham K."/>
            <person name="Topping I."/>
            <person name="Tsamla T."/>
            <person name="Vassiliev H."/>
            <person name="Vo A."/>
            <person name="Wangchuk T."/>
            <person name="Wangdi T."/>
            <person name="Weiand M."/>
            <person name="Wilkinson J."/>
            <person name="Wilson A."/>
            <person name="Yadav S."/>
            <person name="Young G."/>
            <person name="Yu Q."/>
            <person name="Zembek L."/>
            <person name="Zhong D."/>
            <person name="Zimmer A."/>
            <person name="Zwirko Z."/>
            <person name="Jaffe D.B."/>
            <person name="Alvarez P."/>
            <person name="Brockman W."/>
            <person name="Butler J."/>
            <person name="Chin C."/>
            <person name="Gnerre S."/>
            <person name="Grabherr M."/>
            <person name="Kleber M."/>
            <person name="Mauceli E."/>
            <person name="MacCallum I."/>
        </authorList>
    </citation>
    <scope>NUCLEOTIDE SEQUENCE [LARGE SCALE GENOMIC DNA]</scope>
    <source>
        <strain evidence="4">Rob3c / Tucson 14021-0248.25</strain>
    </source>
</reference>
<evidence type="ECO:0000256" key="1">
    <source>
        <dbReference type="SAM" id="MobiDB-lite"/>
    </source>
</evidence>
<accession>B4IIB5</accession>
<sequence>MPYKRLDKISTAKICRGWQLRPVCGAANFTRDAAKTKNTELKLIEKTQNKTQVKRTMNLDLRSYSRHWLTEFIEQYQEEECLWQPKHNDYSNHTARNKSYDRLVEKLKEVEPNPDRAMVVRKINSLRSAFRREFRKTTTKGDYATRLWYYDKLLFIADHKPKRHELGTKPKRELHISFDDEESMEFEDDSHHTATQSQHMESIIPTSPDDVEDVAATASNVVVSSQGATLSTISVTPAECVTLVKSEEHQAAEAAAAAAQAHQQLVAHAAAQTSIAAAAAQGHAVKVLEITSLDSNSQREIQQAVNHLEHHQQQLHLQQTNGQHQGVPTIQIGRDHYQPLFGNAGTTAYTTTAAPSTSHRQDDEYDAIGVNVASKLRSINATQRIVAEKLISDVLFNAQVGKRSIHSALTQ</sequence>
<feature type="domain" description="MADF" evidence="2">
    <location>
        <begin position="71"/>
        <end position="161"/>
    </location>
</feature>
<evidence type="ECO:0000259" key="2">
    <source>
        <dbReference type="PROSITE" id="PS51029"/>
    </source>
</evidence>
<dbReference type="OMA" id="HRHDDEY"/>
<name>B4IIB5_DROSE</name>
<evidence type="ECO:0000313" key="3">
    <source>
        <dbReference type="EMBL" id="EDW49659.1"/>
    </source>
</evidence>